<dbReference type="GO" id="GO:0008476">
    <property type="term" value="F:protein-tyrosine sulfotransferase activity"/>
    <property type="evidence" value="ECO:0007669"/>
    <property type="project" value="InterPro"/>
</dbReference>
<organism evidence="2 3">
    <name type="scientific">Desulfonema magnum</name>
    <dbReference type="NCBI Taxonomy" id="45655"/>
    <lineage>
        <taxon>Bacteria</taxon>
        <taxon>Pseudomonadati</taxon>
        <taxon>Thermodesulfobacteriota</taxon>
        <taxon>Desulfobacteria</taxon>
        <taxon>Desulfobacterales</taxon>
        <taxon>Desulfococcaceae</taxon>
        <taxon>Desulfonema</taxon>
    </lineage>
</organism>
<proteinExistence type="predicted"/>
<accession>A0A975BMQ8</accession>
<dbReference type="SUPFAM" id="SSF52540">
    <property type="entry name" value="P-loop containing nucleoside triphosphate hydrolases"/>
    <property type="match status" value="1"/>
</dbReference>
<sequence>MKSEKKNMATTHQVLSKLKKSLRPYYNRIRYTENYKKLNKAWLYLARPLIWRYHSRSIRNLISQDVFREVRTFCIFIGHPRSGHTIIGSLLDAHPDIILSDELDALKYVDAGFSREQIFHFILKRSRSLTGRKKSGRHGKQHLYLVPGQYQGRYEKIRVIGDKRGGSTTVRLSSKPKLFQQLRDTAETEVKVILVTRNPYDNITTMFLRDDKPLTYMIENYFSACHTIHDIRQRIPDSDMFCVRHEAFVEEPSKYLHDICHFLGVETTADYLNACAGIVYKSPVKSRHETEWPPHLVDAVKARIAQFDFLEGYSYEN</sequence>
<dbReference type="InterPro" id="IPR027417">
    <property type="entry name" value="P-loop_NTPase"/>
</dbReference>
<evidence type="ECO:0000256" key="1">
    <source>
        <dbReference type="ARBA" id="ARBA00022679"/>
    </source>
</evidence>
<dbReference type="AlphaFoldDB" id="A0A975BMQ8"/>
<dbReference type="InterPro" id="IPR026634">
    <property type="entry name" value="TPST-like"/>
</dbReference>
<protein>
    <submittedName>
        <fullName evidence="2">Sulfotransferase domain-containing protein</fullName>
    </submittedName>
</protein>
<dbReference type="EMBL" id="CP061800">
    <property type="protein sequence ID" value="QTA88366.1"/>
    <property type="molecule type" value="Genomic_DNA"/>
</dbReference>
<dbReference type="PANTHER" id="PTHR12788">
    <property type="entry name" value="PROTEIN-TYROSINE SULFOTRANSFERASE 2"/>
    <property type="match status" value="1"/>
</dbReference>
<evidence type="ECO:0000313" key="3">
    <source>
        <dbReference type="Proteomes" id="UP000663722"/>
    </source>
</evidence>
<dbReference type="Gene3D" id="3.40.50.300">
    <property type="entry name" value="P-loop containing nucleotide triphosphate hydrolases"/>
    <property type="match status" value="1"/>
</dbReference>
<name>A0A975BMQ8_9BACT</name>
<dbReference type="PANTHER" id="PTHR12788:SF8">
    <property type="entry name" value="PROTEIN-TYROSINE SULFOTRANSFERASE"/>
    <property type="match status" value="1"/>
</dbReference>
<dbReference type="Proteomes" id="UP000663722">
    <property type="component" value="Chromosome"/>
</dbReference>
<gene>
    <name evidence="2" type="ORF">dnm_044100</name>
</gene>
<keyword evidence="1" id="KW-0808">Transferase</keyword>
<evidence type="ECO:0000313" key="2">
    <source>
        <dbReference type="EMBL" id="QTA88366.1"/>
    </source>
</evidence>
<dbReference type="KEGG" id="dmm:dnm_044100"/>
<dbReference type="Pfam" id="PF13469">
    <property type="entry name" value="Sulfotransfer_3"/>
    <property type="match status" value="1"/>
</dbReference>
<dbReference type="RefSeq" id="WP_207683162.1">
    <property type="nucleotide sequence ID" value="NZ_CP061800.1"/>
</dbReference>
<reference evidence="2" key="1">
    <citation type="journal article" date="2021" name="Microb. Physiol.">
        <title>Proteogenomic Insights into the Physiology of Marine, Sulfate-Reducing, Filamentous Desulfonema limicola and Desulfonema magnum.</title>
        <authorList>
            <person name="Schnaars V."/>
            <person name="Wohlbrand L."/>
            <person name="Scheve S."/>
            <person name="Hinrichs C."/>
            <person name="Reinhardt R."/>
            <person name="Rabus R."/>
        </authorList>
    </citation>
    <scope>NUCLEOTIDE SEQUENCE</scope>
    <source>
        <strain evidence="2">4be13</strain>
    </source>
</reference>
<keyword evidence="3" id="KW-1185">Reference proteome</keyword>